<evidence type="ECO:0008006" key="4">
    <source>
        <dbReference type="Google" id="ProtNLM"/>
    </source>
</evidence>
<feature type="region of interest" description="Disordered" evidence="1">
    <location>
        <begin position="245"/>
        <end position="277"/>
    </location>
</feature>
<accession>A0ABV4Y7M3</accession>
<reference evidence="2 3" key="1">
    <citation type="submission" date="2024-09" db="EMBL/GenBank/DDBJ databases">
        <title>Floridaenema gen nov. (Aerosakkonemataceae, Aerosakkonematales ord. nov., Cyanobacteria) from benthic tropical and subtropical fresh waters, with the description of four new species.</title>
        <authorList>
            <person name="Moretto J.A."/>
            <person name="Berthold D.E."/>
            <person name="Lefler F.W."/>
            <person name="Huang I.-S."/>
            <person name="Laughinghouse H. IV."/>
        </authorList>
    </citation>
    <scope>NUCLEOTIDE SEQUENCE [LARGE SCALE GENOMIC DNA]</scope>
    <source>
        <strain evidence="2 3">BLCC-F154</strain>
    </source>
</reference>
<dbReference type="EMBL" id="JBHFNS010000022">
    <property type="protein sequence ID" value="MFB2934805.1"/>
    <property type="molecule type" value="Genomic_DNA"/>
</dbReference>
<keyword evidence="3" id="KW-1185">Reference proteome</keyword>
<dbReference type="Proteomes" id="UP001576776">
    <property type="component" value="Unassembled WGS sequence"/>
</dbReference>
<name>A0ABV4Y7M3_9CYAN</name>
<comment type="caution">
    <text evidence="2">The sequence shown here is derived from an EMBL/GenBank/DDBJ whole genome shotgun (WGS) entry which is preliminary data.</text>
</comment>
<gene>
    <name evidence="2" type="ORF">ACE1B6_05965</name>
</gene>
<organism evidence="2 3">
    <name type="scientific">Floridaenema fluviatile BLCC-F154</name>
    <dbReference type="NCBI Taxonomy" id="3153640"/>
    <lineage>
        <taxon>Bacteria</taxon>
        <taxon>Bacillati</taxon>
        <taxon>Cyanobacteriota</taxon>
        <taxon>Cyanophyceae</taxon>
        <taxon>Oscillatoriophycideae</taxon>
        <taxon>Aerosakkonematales</taxon>
        <taxon>Aerosakkonemataceae</taxon>
        <taxon>Floridanema</taxon>
        <taxon>Floridanema fluviatile</taxon>
    </lineage>
</organism>
<evidence type="ECO:0000256" key="1">
    <source>
        <dbReference type="SAM" id="MobiDB-lite"/>
    </source>
</evidence>
<evidence type="ECO:0000313" key="3">
    <source>
        <dbReference type="Proteomes" id="UP001576776"/>
    </source>
</evidence>
<protein>
    <recommendedName>
        <fullName evidence="4">KfrA N-terminal DNA-binding domain-containing protein</fullName>
    </recommendedName>
</protein>
<sequence>MGKLPTTFDTLDLTGFEIDQTKQYVSITREMVDLACAVLQKNRVGVVTRSVQAALKHIFGIGGSADTICQLLRDWRSENMASLKQGKGEKDLISAILESTDDGLLDPTDIPEDYLTASQQMAIATYRLAYQNADTSVSGDRMKQLAVDNQLMRQQLTDFPRLELELNFYKAECERQREELREAYMNLNKQKLAEAEEFRNQIDSLHQERNDLDAKLSVSEQRLSEMAALEQKVKDLEQSLVNAQSEIQTKSQRLSELETQRQSTAKKNGKVPVASSI</sequence>
<proteinExistence type="predicted"/>
<dbReference type="RefSeq" id="WP_413256332.1">
    <property type="nucleotide sequence ID" value="NZ_JBHFNS010000022.1"/>
</dbReference>
<evidence type="ECO:0000313" key="2">
    <source>
        <dbReference type="EMBL" id="MFB2934805.1"/>
    </source>
</evidence>